<keyword evidence="2" id="KW-0479">Metal-binding</keyword>
<keyword evidence="3" id="KW-0862">Zinc</keyword>
<dbReference type="PANTHER" id="PTHR33337">
    <property type="entry name" value="GFA DOMAIN-CONTAINING PROTEIN"/>
    <property type="match status" value="1"/>
</dbReference>
<dbReference type="GO" id="GO:0046872">
    <property type="term" value="F:metal ion binding"/>
    <property type="evidence" value="ECO:0007669"/>
    <property type="project" value="UniProtKB-KW"/>
</dbReference>
<evidence type="ECO:0000256" key="3">
    <source>
        <dbReference type="ARBA" id="ARBA00022833"/>
    </source>
</evidence>
<evidence type="ECO:0000313" key="7">
    <source>
        <dbReference type="Proteomes" id="UP000001699"/>
    </source>
</evidence>
<evidence type="ECO:0000313" key="6">
    <source>
        <dbReference type="EMBL" id="EDP51440.1"/>
    </source>
</evidence>
<dbReference type="PANTHER" id="PTHR33337:SF30">
    <property type="entry name" value="DUF636 DOMAIN PROTEIN (AFU_ORTHOLOGUE AFUA_1G03180)"/>
    <property type="match status" value="1"/>
</dbReference>
<dbReference type="OrthoDB" id="9985472at2759"/>
<sequence length="155" mass="17210">MPSGSCLCHSVQYEYSGEPLTKVSQSRPCNRTQVHVNMTQAICHCLTCRKFSSGSSVNLLVPQDHFHLVKGTTKEHNVTHESGMHMTLHFCEACGCLLYKTADRKDFEGGVIVLAGTLDDPHALDDAKPEAEFFVKDRASWWPALGDVKQLQGFD</sequence>
<evidence type="ECO:0000256" key="1">
    <source>
        <dbReference type="ARBA" id="ARBA00005495"/>
    </source>
</evidence>
<dbReference type="PhylomeDB" id="B0Y3J9"/>
<dbReference type="InterPro" id="IPR011057">
    <property type="entry name" value="Mss4-like_sf"/>
</dbReference>
<feature type="domain" description="CENP-V/GFA" evidence="5">
    <location>
        <begin position="2"/>
        <end position="125"/>
    </location>
</feature>
<reference evidence="6 7" key="1">
    <citation type="journal article" date="2008" name="PLoS Genet.">
        <title>Genomic islands in the pathogenic filamentous fungus Aspergillus fumigatus.</title>
        <authorList>
            <person name="Fedorova N.D."/>
            <person name="Khaldi N."/>
            <person name="Joardar V.S."/>
            <person name="Maiti R."/>
            <person name="Amedeo P."/>
            <person name="Anderson M.J."/>
            <person name="Crabtree J."/>
            <person name="Silva J.C."/>
            <person name="Badger J.H."/>
            <person name="Albarraq A."/>
            <person name="Angiuoli S."/>
            <person name="Bussey H."/>
            <person name="Bowyer P."/>
            <person name="Cotty P.J."/>
            <person name="Dyer P.S."/>
            <person name="Egan A."/>
            <person name="Galens K."/>
            <person name="Fraser-Liggett C.M."/>
            <person name="Haas B.J."/>
            <person name="Inman J.M."/>
            <person name="Kent R."/>
            <person name="Lemieux S."/>
            <person name="Malavazi I."/>
            <person name="Orvis J."/>
            <person name="Roemer T."/>
            <person name="Ronning C.M."/>
            <person name="Sundaram J.P."/>
            <person name="Sutton G."/>
            <person name="Turner G."/>
            <person name="Venter J.C."/>
            <person name="White O.R."/>
            <person name="Whitty B.R."/>
            <person name="Youngman P."/>
            <person name="Wolfe K.H."/>
            <person name="Goldman G.H."/>
            <person name="Wortman J.R."/>
            <person name="Jiang B."/>
            <person name="Denning D.W."/>
            <person name="Nierman W.C."/>
        </authorList>
    </citation>
    <scope>NUCLEOTIDE SEQUENCE [LARGE SCALE GENOMIC DNA]</scope>
    <source>
        <strain evidence="7">CBS 144.89 / FGSC A1163 / CEA10</strain>
    </source>
</reference>
<keyword evidence="7" id="KW-1185">Reference proteome</keyword>
<name>B0Y3J9_ASPFC</name>
<dbReference type="Pfam" id="PF04828">
    <property type="entry name" value="GFA"/>
    <property type="match status" value="1"/>
</dbReference>
<organism evidence="6 7">
    <name type="scientific">Aspergillus fumigatus (strain CBS 144.89 / FGSC A1163 / CEA10)</name>
    <name type="common">Neosartorya fumigata</name>
    <dbReference type="NCBI Taxonomy" id="451804"/>
    <lineage>
        <taxon>Eukaryota</taxon>
        <taxon>Fungi</taxon>
        <taxon>Dikarya</taxon>
        <taxon>Ascomycota</taxon>
        <taxon>Pezizomycotina</taxon>
        <taxon>Eurotiomycetes</taxon>
        <taxon>Eurotiomycetidae</taxon>
        <taxon>Eurotiales</taxon>
        <taxon>Aspergillaceae</taxon>
        <taxon>Aspergillus</taxon>
        <taxon>Aspergillus subgen. Fumigati</taxon>
    </lineage>
</organism>
<dbReference type="AlphaFoldDB" id="B0Y3J9"/>
<comment type="similarity">
    <text evidence="1">Belongs to the Gfa family.</text>
</comment>
<dbReference type="Proteomes" id="UP000001699">
    <property type="component" value="Unassembled WGS sequence"/>
</dbReference>
<accession>B0Y3J9</accession>
<dbReference type="SUPFAM" id="SSF51316">
    <property type="entry name" value="Mss4-like"/>
    <property type="match status" value="1"/>
</dbReference>
<dbReference type="PROSITE" id="PS51891">
    <property type="entry name" value="CENP_V_GFA"/>
    <property type="match status" value="1"/>
</dbReference>
<gene>
    <name evidence="6" type="ORF">AFUB_054460</name>
</gene>
<dbReference type="EMBL" id="DS499597">
    <property type="protein sequence ID" value="EDP51440.1"/>
    <property type="molecule type" value="Genomic_DNA"/>
</dbReference>
<dbReference type="HOGENOM" id="CLU_055491_3_6_1"/>
<proteinExistence type="inferred from homology"/>
<evidence type="ECO:0000256" key="2">
    <source>
        <dbReference type="ARBA" id="ARBA00022723"/>
    </source>
</evidence>
<dbReference type="GO" id="GO:0016846">
    <property type="term" value="F:carbon-sulfur lyase activity"/>
    <property type="evidence" value="ECO:0007669"/>
    <property type="project" value="InterPro"/>
</dbReference>
<dbReference type="Gene3D" id="3.90.1590.10">
    <property type="entry name" value="glutathione-dependent formaldehyde- activating enzyme (gfa)"/>
    <property type="match status" value="1"/>
</dbReference>
<evidence type="ECO:0000256" key="4">
    <source>
        <dbReference type="ARBA" id="ARBA00023239"/>
    </source>
</evidence>
<dbReference type="InterPro" id="IPR006913">
    <property type="entry name" value="CENP-V/GFA"/>
</dbReference>
<evidence type="ECO:0000259" key="5">
    <source>
        <dbReference type="PROSITE" id="PS51891"/>
    </source>
</evidence>
<protein>
    <submittedName>
        <fullName evidence="6">DUF636 domain protein</fullName>
    </submittedName>
</protein>
<keyword evidence="4" id="KW-0456">Lyase</keyword>